<dbReference type="GO" id="GO:0016787">
    <property type="term" value="F:hydrolase activity"/>
    <property type="evidence" value="ECO:0007669"/>
    <property type="project" value="UniProtKB-KW"/>
</dbReference>
<dbReference type="RefSeq" id="WP_180892119.1">
    <property type="nucleotide sequence ID" value="NZ_JACCKD010000002.1"/>
</dbReference>
<dbReference type="AlphaFoldDB" id="A0A838A671"/>
<dbReference type="InterPro" id="IPR000073">
    <property type="entry name" value="AB_hydrolase_1"/>
</dbReference>
<accession>A0A838A671</accession>
<dbReference type="SUPFAM" id="SSF53474">
    <property type="entry name" value="alpha/beta-Hydrolases"/>
    <property type="match status" value="1"/>
</dbReference>
<sequence length="279" mass="29842">MVESANAANVENVGFGVRGLELETVTSADGTRIAFERSGDGPPVVILGGGLNEKAMFARLAEALSDQFTVFNYDRRGRGGSGDAQPAGWSIEREVEDLAAVVEATGGRASVFANCTGGMIGIRAAADGVPMGKLAVYEPPYGGPKVPDGYLDELKRLIAEDRRGDAVTLFLKEDVFFSDEVIDELREHPVWPSFEALAPTIVYDAILSDDHERVPADLLPSVPVDTLVISGSDSADWLLETCRSVAEGIPRGRFVSLPSEGHLFNQKLGAPLLAEYFLS</sequence>
<dbReference type="EMBL" id="JACCKD010000002">
    <property type="protein sequence ID" value="MBA0125310.1"/>
    <property type="molecule type" value="Genomic_DNA"/>
</dbReference>
<dbReference type="PANTHER" id="PTHR43433:SF5">
    <property type="entry name" value="AB HYDROLASE-1 DOMAIN-CONTAINING PROTEIN"/>
    <property type="match status" value="1"/>
</dbReference>
<evidence type="ECO:0000313" key="3">
    <source>
        <dbReference type="Proteomes" id="UP000582974"/>
    </source>
</evidence>
<evidence type="ECO:0000259" key="1">
    <source>
        <dbReference type="Pfam" id="PF12697"/>
    </source>
</evidence>
<keyword evidence="2" id="KW-0378">Hydrolase</keyword>
<feature type="domain" description="AB hydrolase-1" evidence="1">
    <location>
        <begin position="48"/>
        <end position="265"/>
    </location>
</feature>
<reference evidence="2 3" key="1">
    <citation type="submission" date="2020-07" db="EMBL/GenBank/DDBJ databases">
        <title>Genome of Haloechinothrix sp.</title>
        <authorList>
            <person name="Tang S.-K."/>
            <person name="Yang L."/>
            <person name="Zhu W.-Y."/>
        </authorList>
    </citation>
    <scope>NUCLEOTIDE SEQUENCE [LARGE SCALE GENOMIC DNA]</scope>
    <source>
        <strain evidence="2 3">YIM 98757</strain>
    </source>
</reference>
<evidence type="ECO:0000313" key="2">
    <source>
        <dbReference type="EMBL" id="MBA0125310.1"/>
    </source>
</evidence>
<organism evidence="2 3">
    <name type="scientific">Haloechinothrix aidingensis</name>
    <dbReference type="NCBI Taxonomy" id="2752311"/>
    <lineage>
        <taxon>Bacteria</taxon>
        <taxon>Bacillati</taxon>
        <taxon>Actinomycetota</taxon>
        <taxon>Actinomycetes</taxon>
        <taxon>Pseudonocardiales</taxon>
        <taxon>Pseudonocardiaceae</taxon>
        <taxon>Haloechinothrix</taxon>
    </lineage>
</organism>
<dbReference type="InterPro" id="IPR029058">
    <property type="entry name" value="AB_hydrolase_fold"/>
</dbReference>
<dbReference type="InterPro" id="IPR050471">
    <property type="entry name" value="AB_hydrolase"/>
</dbReference>
<dbReference type="PANTHER" id="PTHR43433">
    <property type="entry name" value="HYDROLASE, ALPHA/BETA FOLD FAMILY PROTEIN"/>
    <property type="match status" value="1"/>
</dbReference>
<proteinExistence type="predicted"/>
<dbReference type="Gene3D" id="3.40.50.1820">
    <property type="entry name" value="alpha/beta hydrolase"/>
    <property type="match status" value="1"/>
</dbReference>
<comment type="caution">
    <text evidence="2">The sequence shown here is derived from an EMBL/GenBank/DDBJ whole genome shotgun (WGS) entry which is preliminary data.</text>
</comment>
<gene>
    <name evidence="2" type="ORF">H0B56_07125</name>
</gene>
<keyword evidence="3" id="KW-1185">Reference proteome</keyword>
<name>A0A838A671_9PSEU</name>
<dbReference type="Proteomes" id="UP000582974">
    <property type="component" value="Unassembled WGS sequence"/>
</dbReference>
<dbReference type="Pfam" id="PF12697">
    <property type="entry name" value="Abhydrolase_6"/>
    <property type="match status" value="1"/>
</dbReference>
<protein>
    <submittedName>
        <fullName evidence="2">Alpha/beta hydrolase</fullName>
    </submittedName>
</protein>